<dbReference type="InterPro" id="IPR011330">
    <property type="entry name" value="Glyco_hydro/deAcase_b/a-brl"/>
</dbReference>
<dbReference type="EMBL" id="JACCBV010000001">
    <property type="protein sequence ID" value="NYE21360.1"/>
    <property type="molecule type" value="Genomic_DNA"/>
</dbReference>
<dbReference type="InterPro" id="IPR005501">
    <property type="entry name" value="LamB/YcsF/PxpA-like"/>
</dbReference>
<protein>
    <submittedName>
        <fullName evidence="1">UPF0271 protein</fullName>
    </submittedName>
</protein>
<keyword evidence="2" id="KW-1185">Reference proteome</keyword>
<organism evidence="1 2">
    <name type="scientific">Microbacterium immunditiarum</name>
    <dbReference type="NCBI Taxonomy" id="337480"/>
    <lineage>
        <taxon>Bacteria</taxon>
        <taxon>Bacillati</taxon>
        <taxon>Actinomycetota</taxon>
        <taxon>Actinomycetes</taxon>
        <taxon>Micrococcales</taxon>
        <taxon>Microbacteriaceae</taxon>
        <taxon>Microbacterium</taxon>
    </lineage>
</organism>
<proteinExistence type="predicted"/>
<name>A0A7Y9GRH6_9MICO</name>
<dbReference type="CDD" id="cd10787">
    <property type="entry name" value="LamB_YcsF_like"/>
    <property type="match status" value="1"/>
</dbReference>
<accession>A0A7Y9GRH6</accession>
<dbReference type="Proteomes" id="UP000576969">
    <property type="component" value="Unassembled WGS sequence"/>
</dbReference>
<comment type="caution">
    <text evidence="1">The sequence shown here is derived from an EMBL/GenBank/DDBJ whole genome shotgun (WGS) entry which is preliminary data.</text>
</comment>
<dbReference type="SUPFAM" id="SSF88713">
    <property type="entry name" value="Glycoside hydrolase/deacetylase"/>
    <property type="match status" value="1"/>
</dbReference>
<gene>
    <name evidence="1" type="ORF">BJ991_003388</name>
</gene>
<dbReference type="NCBIfam" id="NF003814">
    <property type="entry name" value="PRK05406.1-3"/>
    <property type="match status" value="1"/>
</dbReference>
<dbReference type="AlphaFoldDB" id="A0A7Y9GRH6"/>
<dbReference type="Pfam" id="PF03746">
    <property type="entry name" value="LamB_YcsF"/>
    <property type="match status" value="1"/>
</dbReference>
<dbReference type="PANTHER" id="PTHR30292">
    <property type="entry name" value="UNCHARACTERIZED PROTEIN YBGL-RELATED"/>
    <property type="match status" value="1"/>
</dbReference>
<dbReference type="GO" id="GO:0005975">
    <property type="term" value="P:carbohydrate metabolic process"/>
    <property type="evidence" value="ECO:0007669"/>
    <property type="project" value="InterPro"/>
</dbReference>
<dbReference type="PANTHER" id="PTHR30292:SF0">
    <property type="entry name" value="5-OXOPROLINASE SUBUNIT A"/>
    <property type="match status" value="1"/>
</dbReference>
<evidence type="ECO:0000313" key="1">
    <source>
        <dbReference type="EMBL" id="NYE21360.1"/>
    </source>
</evidence>
<reference evidence="1 2" key="1">
    <citation type="submission" date="2020-07" db="EMBL/GenBank/DDBJ databases">
        <title>Sequencing the genomes of 1000 actinobacteria strains.</title>
        <authorList>
            <person name="Klenk H.-P."/>
        </authorList>
    </citation>
    <scope>NUCLEOTIDE SEQUENCE [LARGE SCALE GENOMIC DNA]</scope>
    <source>
        <strain evidence="1 2">DSM 24662</strain>
    </source>
</reference>
<dbReference type="RefSeq" id="WP_179491932.1">
    <property type="nucleotide sequence ID" value="NZ_JACCBV010000001.1"/>
</dbReference>
<evidence type="ECO:0000313" key="2">
    <source>
        <dbReference type="Proteomes" id="UP000576969"/>
    </source>
</evidence>
<dbReference type="Gene3D" id="3.20.20.370">
    <property type="entry name" value="Glycoside hydrolase/deacetylase"/>
    <property type="match status" value="1"/>
</dbReference>
<sequence>MTSIDLNADLGETVGGIPTADDEAMFAVISSASIACGGHAGDDETMRLSAARAVRLGVAAGAHPSYPDRAGFGRVGIEIGREALTLAIAGQLEALRAAGADIRFVKPHGALYNRIVADREQAAAVADAVAALSERLGRAVPLLGLGGVGAAMAAERGLPFVQEAFLDRGYRSDGTLVSRGEPGALLSDPDAVAERAVLLATERVVESVDGRVVAVGAASLCVHGDSLGSVAIARAVRAALDEARVEVRAPW</sequence>